<dbReference type="Proteomes" id="UP001556196">
    <property type="component" value="Unassembled WGS sequence"/>
</dbReference>
<accession>A0ABV3QXY6</accession>
<dbReference type="PANTHER" id="PTHR45856">
    <property type="entry name" value="ALPHA/BETA-HYDROLASES SUPERFAMILY PROTEIN"/>
    <property type="match status" value="1"/>
</dbReference>
<keyword evidence="2" id="KW-0378">Hydrolase</keyword>
<dbReference type="PANTHER" id="PTHR45856:SF24">
    <property type="entry name" value="FUNGAL LIPASE-LIKE DOMAIN-CONTAINING PROTEIN"/>
    <property type="match status" value="1"/>
</dbReference>
<dbReference type="InterPro" id="IPR002921">
    <property type="entry name" value="Fungal_lipase-type"/>
</dbReference>
<name>A0ABV3QXY6_9HYPH</name>
<dbReference type="SUPFAM" id="SSF53474">
    <property type="entry name" value="alpha/beta-Hydrolases"/>
    <property type="match status" value="1"/>
</dbReference>
<dbReference type="Gene3D" id="3.40.50.1820">
    <property type="entry name" value="alpha/beta hydrolase"/>
    <property type="match status" value="1"/>
</dbReference>
<dbReference type="RefSeq" id="WP_367723012.1">
    <property type="nucleotide sequence ID" value="NZ_JBFOCI010000002.1"/>
</dbReference>
<evidence type="ECO:0000313" key="3">
    <source>
        <dbReference type="Proteomes" id="UP001556196"/>
    </source>
</evidence>
<reference evidence="2 3" key="1">
    <citation type="submission" date="2024-06" db="EMBL/GenBank/DDBJ databases">
        <authorList>
            <person name="Tuo L."/>
        </authorList>
    </citation>
    <scope>NUCLEOTIDE SEQUENCE [LARGE SCALE GENOMIC DNA]</scope>
    <source>
        <strain evidence="2 3">ZMM04-5</strain>
    </source>
</reference>
<dbReference type="EC" id="3.1.1.-" evidence="2"/>
<evidence type="ECO:0000259" key="1">
    <source>
        <dbReference type="Pfam" id="PF01764"/>
    </source>
</evidence>
<organism evidence="2 3">
    <name type="scientific">Mesorhizobium marinum</name>
    <dbReference type="NCBI Taxonomy" id="3228790"/>
    <lineage>
        <taxon>Bacteria</taxon>
        <taxon>Pseudomonadati</taxon>
        <taxon>Pseudomonadota</taxon>
        <taxon>Alphaproteobacteria</taxon>
        <taxon>Hyphomicrobiales</taxon>
        <taxon>Phyllobacteriaceae</taxon>
        <taxon>Mesorhizobium</taxon>
    </lineage>
</organism>
<dbReference type="Pfam" id="PF01764">
    <property type="entry name" value="Lipase_3"/>
    <property type="match status" value="1"/>
</dbReference>
<feature type="domain" description="Fungal lipase-type" evidence="1">
    <location>
        <begin position="102"/>
        <end position="224"/>
    </location>
</feature>
<sequence length="313" mass="34675">MRLEQFPSPGAAWLRATMLVCLLTLTACVGISGQELGLLGSTLSPNKVDFVELNAYAGRAKAAYAGEAAIRSRYPATVRVSAPGKTDAQYFLEQDDRAKVQYIAIRGTANRKNLLEDVEMRIREDLSLAIPVHIGFDATARVLYADMKPYLKKNYTTYITGHSLGGAIAALLAIHMTDDGYKVDKVVTFGQPKFTTARGVEKLGFLTLVRVVDENDIIPMLPPTTIVNRLYGIYEHAGPEIILLEGPRYVYLPKHDADRLSVGELGRSLDFADLKDHHIDNYLRRLSDKIAGAVEVTYNERERYVAKKEIAGN</sequence>
<evidence type="ECO:0000313" key="2">
    <source>
        <dbReference type="EMBL" id="MEW9805934.1"/>
    </source>
</evidence>
<gene>
    <name evidence="2" type="ORF">ABUE31_08070</name>
</gene>
<protein>
    <submittedName>
        <fullName evidence="2">Lipase family protein</fullName>
        <ecNumber evidence="2">3.1.1.-</ecNumber>
    </submittedName>
</protein>
<dbReference type="CDD" id="cd00519">
    <property type="entry name" value="Lipase_3"/>
    <property type="match status" value="1"/>
</dbReference>
<proteinExistence type="predicted"/>
<keyword evidence="3" id="KW-1185">Reference proteome</keyword>
<comment type="caution">
    <text evidence="2">The sequence shown here is derived from an EMBL/GenBank/DDBJ whole genome shotgun (WGS) entry which is preliminary data.</text>
</comment>
<dbReference type="InterPro" id="IPR051218">
    <property type="entry name" value="Sec_MonoDiacylglyc_Lipase"/>
</dbReference>
<dbReference type="PROSITE" id="PS51257">
    <property type="entry name" value="PROKAR_LIPOPROTEIN"/>
    <property type="match status" value="1"/>
</dbReference>
<dbReference type="EMBL" id="JBFOCI010000002">
    <property type="protein sequence ID" value="MEW9805934.1"/>
    <property type="molecule type" value="Genomic_DNA"/>
</dbReference>
<dbReference type="GO" id="GO:0016787">
    <property type="term" value="F:hydrolase activity"/>
    <property type="evidence" value="ECO:0007669"/>
    <property type="project" value="UniProtKB-KW"/>
</dbReference>
<dbReference type="InterPro" id="IPR029058">
    <property type="entry name" value="AB_hydrolase_fold"/>
</dbReference>